<dbReference type="Pfam" id="PF01075">
    <property type="entry name" value="Glyco_transf_9"/>
    <property type="match status" value="1"/>
</dbReference>
<dbReference type="InterPro" id="IPR002201">
    <property type="entry name" value="Glyco_trans_9"/>
</dbReference>
<dbReference type="EMBL" id="CP002515">
    <property type="protein sequence ID" value="AEP13636.1"/>
    <property type="molecule type" value="Genomic_DNA"/>
</dbReference>
<keyword evidence="4" id="KW-1185">Reference proteome</keyword>
<organism evidence="3 4">
    <name type="scientific">Chloracidobacterium thermophilum (strain B)</name>
    <dbReference type="NCBI Taxonomy" id="981222"/>
    <lineage>
        <taxon>Bacteria</taxon>
        <taxon>Pseudomonadati</taxon>
        <taxon>Acidobacteriota</taxon>
        <taxon>Terriglobia</taxon>
        <taxon>Terriglobales</taxon>
        <taxon>Acidobacteriaceae</taxon>
        <taxon>Chloracidobacterium</taxon>
    </lineage>
</organism>
<reference evidence="3 4" key="1">
    <citation type="journal article" date="2012" name="Environ. Microbiol.">
        <title>Complete genome of Candidatus Chloracidobacterium thermophilum, a chlorophyll-based photoheterotroph belonging to the phylum Acidobacteria.</title>
        <authorList>
            <person name="Garcia Costas A.M."/>
            <person name="Liu Z."/>
            <person name="Tomsho L.P."/>
            <person name="Schuster S.C."/>
            <person name="Ward D.M."/>
            <person name="Bryant D.A."/>
        </authorList>
    </citation>
    <scope>NUCLEOTIDE SEQUENCE [LARGE SCALE GENOMIC DNA]</scope>
    <source>
        <strain evidence="3 4">B</strain>
    </source>
</reference>
<dbReference type="Gene3D" id="3.40.50.2000">
    <property type="entry name" value="Glycogen Phosphorylase B"/>
    <property type="match status" value="2"/>
</dbReference>
<accession>G2LKM9</accession>
<dbReference type="InterPro" id="IPR051199">
    <property type="entry name" value="LPS_LOS_Heptosyltrfase"/>
</dbReference>
<evidence type="ECO:0000256" key="2">
    <source>
        <dbReference type="ARBA" id="ARBA00022679"/>
    </source>
</evidence>
<sequence>MRGQATPDHISIITPVQHLLFTHTGTNVEFLLALPAIQAARRHFDGTQIWLAAPDRACELARLADCTDTTLALGPALSTITQPSVFKSLRAIAALREQTFDAVVSLTGAFLEHASAMLLRARRRLVLQAGNARPRRHFTDAAAELVARLGVPKTAPVPHLRLPPAVRAAEQQKLARLGWRDDRLTIALHPTVGFAPQVWPSEQFPPLAVRLAAEYDAQLLVIETEEETGLTERQRAAWKQHRLAPLFLRRPSLALLAVALAQASVIVGSNRLPVHLAAAVQTPGVVIMDGTSDSGWLAPRHRHSRLLYAQPSRPATVDDVFGLVCQVMAASRTAALFTSDD</sequence>
<dbReference type="STRING" id="981222.Cabther_B0638"/>
<proteinExistence type="predicted"/>
<dbReference type="AlphaFoldDB" id="G2LKM9"/>
<evidence type="ECO:0000313" key="4">
    <source>
        <dbReference type="Proteomes" id="UP000006791"/>
    </source>
</evidence>
<evidence type="ECO:0000256" key="1">
    <source>
        <dbReference type="ARBA" id="ARBA00022676"/>
    </source>
</evidence>
<dbReference type="GO" id="GO:0008713">
    <property type="term" value="F:ADP-heptose-lipopolysaccharide heptosyltransferase activity"/>
    <property type="evidence" value="ECO:0007669"/>
    <property type="project" value="TreeGrafter"/>
</dbReference>
<gene>
    <name evidence="3" type="ordered locus">Cabther_B0638</name>
</gene>
<keyword evidence="2 3" id="KW-0808">Transferase</keyword>
<dbReference type="GO" id="GO:0009244">
    <property type="term" value="P:lipopolysaccharide core region biosynthetic process"/>
    <property type="evidence" value="ECO:0007669"/>
    <property type="project" value="TreeGrafter"/>
</dbReference>
<keyword evidence="1" id="KW-0328">Glycosyltransferase</keyword>
<dbReference type="Proteomes" id="UP000006791">
    <property type="component" value="Chromosome 2"/>
</dbReference>
<dbReference type="OrthoDB" id="9783989at2"/>
<name>G2LKM9_CHLTF</name>
<dbReference type="HOGENOM" id="CLU_813027_0_0_0"/>
<dbReference type="GO" id="GO:0005829">
    <property type="term" value="C:cytosol"/>
    <property type="evidence" value="ECO:0007669"/>
    <property type="project" value="TreeGrafter"/>
</dbReference>
<dbReference type="SUPFAM" id="SSF53756">
    <property type="entry name" value="UDP-Glycosyltransferase/glycogen phosphorylase"/>
    <property type="match status" value="1"/>
</dbReference>
<evidence type="ECO:0000313" key="3">
    <source>
        <dbReference type="EMBL" id="AEP13636.1"/>
    </source>
</evidence>
<dbReference type="PANTHER" id="PTHR30160">
    <property type="entry name" value="TETRAACYLDISACCHARIDE 4'-KINASE-RELATED"/>
    <property type="match status" value="1"/>
</dbReference>
<dbReference type="KEGG" id="ctm:Cabther_B0638"/>
<protein>
    <submittedName>
        <fullName evidence="3">ADP-heptose:LPS heptosyltransferase</fullName>
    </submittedName>
</protein>